<dbReference type="Gene3D" id="3.40.50.2000">
    <property type="entry name" value="Glycogen Phosphorylase B"/>
    <property type="match status" value="2"/>
</dbReference>
<dbReference type="OrthoDB" id="5835829at2759"/>
<evidence type="ECO:0000313" key="3">
    <source>
        <dbReference type="EMBL" id="KAH7284645.1"/>
    </source>
</evidence>
<reference evidence="3" key="1">
    <citation type="submission" date="2021-08" db="EMBL/GenBank/DDBJ databases">
        <title>WGS assembly of Ceratopteris richardii.</title>
        <authorList>
            <person name="Marchant D.B."/>
            <person name="Chen G."/>
            <person name="Jenkins J."/>
            <person name="Shu S."/>
            <person name="Leebens-Mack J."/>
            <person name="Grimwood J."/>
            <person name="Schmutz J."/>
            <person name="Soltis P."/>
            <person name="Soltis D."/>
            <person name="Chen Z.-H."/>
        </authorList>
    </citation>
    <scope>NUCLEOTIDE SEQUENCE</scope>
    <source>
        <strain evidence="3">Whitten #5841</strain>
        <tissue evidence="3">Leaf</tissue>
    </source>
</reference>
<comment type="caution">
    <text evidence="3">The sequence shown here is derived from an EMBL/GenBank/DDBJ whole genome shotgun (WGS) entry which is preliminary data.</text>
</comment>
<dbReference type="InterPro" id="IPR002213">
    <property type="entry name" value="UDP_glucos_trans"/>
</dbReference>
<evidence type="ECO:0000313" key="4">
    <source>
        <dbReference type="Proteomes" id="UP000825935"/>
    </source>
</evidence>
<gene>
    <name evidence="3" type="ORF">KP509_34G064200</name>
</gene>
<dbReference type="SUPFAM" id="SSF53756">
    <property type="entry name" value="UDP-Glycosyltransferase/glycogen phosphorylase"/>
    <property type="match status" value="1"/>
</dbReference>
<comment type="similarity">
    <text evidence="1">Belongs to the UDP-glycosyltransferase family.</text>
</comment>
<evidence type="ECO:0008006" key="5">
    <source>
        <dbReference type="Google" id="ProtNLM"/>
    </source>
</evidence>
<dbReference type="AlphaFoldDB" id="A0A8T2QMA8"/>
<name>A0A8T2QMA8_CERRI</name>
<proteinExistence type="inferred from homology"/>
<dbReference type="Pfam" id="PF00201">
    <property type="entry name" value="UDPGT"/>
    <property type="match status" value="1"/>
</dbReference>
<evidence type="ECO:0000256" key="2">
    <source>
        <dbReference type="ARBA" id="ARBA00022679"/>
    </source>
</evidence>
<dbReference type="Proteomes" id="UP000825935">
    <property type="component" value="Chromosome 34"/>
</dbReference>
<dbReference type="GO" id="GO:0008194">
    <property type="term" value="F:UDP-glycosyltransferase activity"/>
    <property type="evidence" value="ECO:0007669"/>
    <property type="project" value="InterPro"/>
</dbReference>
<protein>
    <recommendedName>
        <fullName evidence="5">UDP-glycosyltransferases domain-containing protein</fullName>
    </recommendedName>
</protein>
<dbReference type="FunFam" id="3.40.50.2000:FF:000056">
    <property type="entry name" value="Glycosyltransferase"/>
    <property type="match status" value="1"/>
</dbReference>
<keyword evidence="2" id="KW-0808">Transferase</keyword>
<dbReference type="PANTHER" id="PTHR11926">
    <property type="entry name" value="GLUCOSYL/GLUCURONOSYL TRANSFERASES"/>
    <property type="match status" value="1"/>
</dbReference>
<organism evidence="3 4">
    <name type="scientific">Ceratopteris richardii</name>
    <name type="common">Triangle waterfern</name>
    <dbReference type="NCBI Taxonomy" id="49495"/>
    <lineage>
        <taxon>Eukaryota</taxon>
        <taxon>Viridiplantae</taxon>
        <taxon>Streptophyta</taxon>
        <taxon>Embryophyta</taxon>
        <taxon>Tracheophyta</taxon>
        <taxon>Polypodiopsida</taxon>
        <taxon>Polypodiidae</taxon>
        <taxon>Polypodiales</taxon>
        <taxon>Pteridineae</taxon>
        <taxon>Pteridaceae</taxon>
        <taxon>Parkerioideae</taxon>
        <taxon>Ceratopteris</taxon>
    </lineage>
</organism>
<sequence>MAVTTTAGMVKRWPTATYISSWNLYVPTCCCQGLNPHPRLERREAQPPGQRTETEQQNFSQTHLCIGRIRDETISPYKLRCESRLTRASLTPPLSACFYIFRLFDHVSSASTRELCNSLFLTSKYPNRAASQVVMANDKQRQIIRQSRPHVLAVSFAGLSGHLNPLTCLCLKLAEEGVAITVAYPNSYFERLKPAKIHVYASAGIRVVGVRDGLAYQEYLSIDTPRQQCEASINMEEVLVELARTTAAESDRPITCIICDVFVPSAASVCERLGIPEVAFWTQSAVSFAVHLFAIENYVSLKDSESAISKIPGSPALSLRELPTFLQSLDPSEYYFAYLKKCFDIAIRCPRILVNTFQELEGATLESINKNENVYAVGPILPEQGRSFIDLHSATDECLRWLDNQKPRSVLYISFGSIALVSEAQLAEIAAALESSQCVFLMVVRAAMIEGGEEARFPVGFRERVNDSDRGFFVEWASQFQVLSHGSIGGFFTHCGWNSILEGIRTGVPFLCWPYFADQLQNCRCLVEVWGIGLEFKDDSGRPLPPMGAYFITRHAIKEKIQELMDPSSSSSLRERCKQQRIGAVKALLEEDGSSYASLKSFVSWLYDAPVSKPICLNGDHGSEKEIHEATVGKQTVL</sequence>
<accession>A0A8T2QMA8</accession>
<keyword evidence="4" id="KW-1185">Reference proteome</keyword>
<dbReference type="PANTHER" id="PTHR11926:SF774">
    <property type="entry name" value="UDP-GLYCOSYLTRANSFERASE 85A1-RELATED"/>
    <property type="match status" value="1"/>
</dbReference>
<dbReference type="CDD" id="cd03784">
    <property type="entry name" value="GT1_Gtf-like"/>
    <property type="match status" value="1"/>
</dbReference>
<evidence type="ECO:0000256" key="1">
    <source>
        <dbReference type="ARBA" id="ARBA00009995"/>
    </source>
</evidence>
<dbReference type="EMBL" id="CM035439">
    <property type="protein sequence ID" value="KAH7284645.1"/>
    <property type="molecule type" value="Genomic_DNA"/>
</dbReference>